<organism evidence="1 2">
    <name type="scientific">Hymenoscyphus albidus</name>
    <dbReference type="NCBI Taxonomy" id="595503"/>
    <lineage>
        <taxon>Eukaryota</taxon>
        <taxon>Fungi</taxon>
        <taxon>Dikarya</taxon>
        <taxon>Ascomycota</taxon>
        <taxon>Pezizomycotina</taxon>
        <taxon>Leotiomycetes</taxon>
        <taxon>Helotiales</taxon>
        <taxon>Helotiaceae</taxon>
        <taxon>Hymenoscyphus</taxon>
    </lineage>
</organism>
<accession>A0A9N9M2L6</accession>
<evidence type="ECO:0000313" key="1">
    <source>
        <dbReference type="EMBL" id="CAG8982974.1"/>
    </source>
</evidence>
<dbReference type="EMBL" id="CAJVRM010000702">
    <property type="protein sequence ID" value="CAG8982974.1"/>
    <property type="molecule type" value="Genomic_DNA"/>
</dbReference>
<comment type="caution">
    <text evidence="1">The sequence shown here is derived from an EMBL/GenBank/DDBJ whole genome shotgun (WGS) entry which is preliminary data.</text>
</comment>
<keyword evidence="2" id="KW-1185">Reference proteome</keyword>
<proteinExistence type="predicted"/>
<reference evidence="1" key="1">
    <citation type="submission" date="2021-07" db="EMBL/GenBank/DDBJ databases">
        <authorList>
            <person name="Durling M."/>
        </authorList>
    </citation>
    <scope>NUCLEOTIDE SEQUENCE</scope>
</reference>
<dbReference type="AlphaFoldDB" id="A0A9N9M2L6"/>
<dbReference type="Proteomes" id="UP000701801">
    <property type="component" value="Unassembled WGS sequence"/>
</dbReference>
<evidence type="ECO:0000313" key="2">
    <source>
        <dbReference type="Proteomes" id="UP000701801"/>
    </source>
</evidence>
<name>A0A9N9M2L6_9HELO</name>
<protein>
    <submittedName>
        <fullName evidence="1">Uncharacterized protein</fullName>
    </submittedName>
</protein>
<gene>
    <name evidence="1" type="ORF">HYALB_00003553</name>
</gene>
<sequence length="65" mass="7363">MTSKGPAASIYRNLKEQIVIKGTAANEDVMSEPQHDQFIAFHFRNCPIQTVFSEHQAEKTSEIIE</sequence>